<evidence type="ECO:0008006" key="3">
    <source>
        <dbReference type="Google" id="ProtNLM"/>
    </source>
</evidence>
<evidence type="ECO:0000313" key="1">
    <source>
        <dbReference type="EMBL" id="KAF2008129.1"/>
    </source>
</evidence>
<dbReference type="Proteomes" id="UP000799779">
    <property type="component" value="Unassembled WGS sequence"/>
</dbReference>
<keyword evidence="2" id="KW-1185">Reference proteome</keyword>
<sequence length="493" mass="55515">MASLITLPTELLDQIVLSQLDTPSLSNLSQTSKGFREYCLPKLYADISISRSHLHHQQPSLTFLLRTLIVKPDLGSLIHHLDLRGWIPYKDYINCIPACVLNLALKRTGIYDDSGIWKTELSLGRLDPIIALLLLYTPNLESLKMDTQILRLIEDRTCEAICHGISVKNSHFPISKFDKLRSVELASNLFDHYPEMASSLDIRIFVLTLFFPNIEKIGVKFGCVPCKEVVAWMKRLLSLGGYPMDHYNRGSSQHADFPQNPLSIACHLRQLKLDTMFDSAPILDKLLYQTPKLTHLDFTYRIIKERTTPTSLLNLSSLSDVLHTLHSTLISLRLSVPMNKPKYRDLSWEEFGESKIVSGSLGSLAEFACLKTLDISPLMISGLNDAMAFPTSGSVRSTRSFATLLPPDLKVLRLKDDLYELARQRNSICVESVFSSHIFDVLESCKQIKEIHMQIGGGFPHSEALEKRRTILEMCEREGVGCTVGRGARGKTD</sequence>
<dbReference type="OrthoDB" id="3768645at2759"/>
<organism evidence="1 2">
    <name type="scientific">Amniculicola lignicola CBS 123094</name>
    <dbReference type="NCBI Taxonomy" id="1392246"/>
    <lineage>
        <taxon>Eukaryota</taxon>
        <taxon>Fungi</taxon>
        <taxon>Dikarya</taxon>
        <taxon>Ascomycota</taxon>
        <taxon>Pezizomycotina</taxon>
        <taxon>Dothideomycetes</taxon>
        <taxon>Pleosporomycetidae</taxon>
        <taxon>Pleosporales</taxon>
        <taxon>Amniculicolaceae</taxon>
        <taxon>Amniculicola</taxon>
    </lineage>
</organism>
<evidence type="ECO:0000313" key="2">
    <source>
        <dbReference type="Proteomes" id="UP000799779"/>
    </source>
</evidence>
<name>A0A6A5X5B3_9PLEO</name>
<gene>
    <name evidence="1" type="ORF">P154DRAFT_516851</name>
</gene>
<dbReference type="EMBL" id="ML977556">
    <property type="protein sequence ID" value="KAF2008129.1"/>
    <property type="molecule type" value="Genomic_DNA"/>
</dbReference>
<reference evidence="1" key="1">
    <citation type="journal article" date="2020" name="Stud. Mycol.">
        <title>101 Dothideomycetes genomes: a test case for predicting lifestyles and emergence of pathogens.</title>
        <authorList>
            <person name="Haridas S."/>
            <person name="Albert R."/>
            <person name="Binder M."/>
            <person name="Bloem J."/>
            <person name="Labutti K."/>
            <person name="Salamov A."/>
            <person name="Andreopoulos B."/>
            <person name="Baker S."/>
            <person name="Barry K."/>
            <person name="Bills G."/>
            <person name="Bluhm B."/>
            <person name="Cannon C."/>
            <person name="Castanera R."/>
            <person name="Culley D."/>
            <person name="Daum C."/>
            <person name="Ezra D."/>
            <person name="Gonzalez J."/>
            <person name="Henrissat B."/>
            <person name="Kuo A."/>
            <person name="Liang C."/>
            <person name="Lipzen A."/>
            <person name="Lutzoni F."/>
            <person name="Magnuson J."/>
            <person name="Mondo S."/>
            <person name="Nolan M."/>
            <person name="Ohm R."/>
            <person name="Pangilinan J."/>
            <person name="Park H.-J."/>
            <person name="Ramirez L."/>
            <person name="Alfaro M."/>
            <person name="Sun H."/>
            <person name="Tritt A."/>
            <person name="Yoshinaga Y."/>
            <person name="Zwiers L.-H."/>
            <person name="Turgeon B."/>
            <person name="Goodwin S."/>
            <person name="Spatafora J."/>
            <person name="Crous P."/>
            <person name="Grigoriev I."/>
        </authorList>
    </citation>
    <scope>NUCLEOTIDE SEQUENCE</scope>
    <source>
        <strain evidence="1">CBS 123094</strain>
    </source>
</reference>
<proteinExistence type="predicted"/>
<dbReference type="AlphaFoldDB" id="A0A6A5X5B3"/>
<accession>A0A6A5X5B3</accession>
<protein>
    <recommendedName>
        <fullName evidence="3">F-box domain-containing protein</fullName>
    </recommendedName>
</protein>